<keyword evidence="3" id="KW-1185">Reference proteome</keyword>
<comment type="caution">
    <text evidence="2">The sequence shown here is derived from an EMBL/GenBank/DDBJ whole genome shotgun (WGS) entry which is preliminary data.</text>
</comment>
<proteinExistence type="predicted"/>
<evidence type="ECO:0000313" key="2">
    <source>
        <dbReference type="EMBL" id="OAS19298.1"/>
    </source>
</evidence>
<sequence>MNQVELDSMLKVYSEDEILFCKYYDAKKNRNTFQVLTDNLDMGLIKEIKEEDYFSSSDRTDIFILKHKRFTPIFKHRINKENYHVHHFTESYLSKLIKETSGQTFLDIIKTIKLNKTIELLTSSDESILKIILIL</sequence>
<name>A0A198AED0_9BACL</name>
<organism evidence="2 3">
    <name type="scientific">Paenibacillus oryzisoli</name>
    <dbReference type="NCBI Taxonomy" id="1850517"/>
    <lineage>
        <taxon>Bacteria</taxon>
        <taxon>Bacillati</taxon>
        <taxon>Bacillota</taxon>
        <taxon>Bacilli</taxon>
        <taxon>Bacillales</taxon>
        <taxon>Paenibacillaceae</taxon>
        <taxon>Paenibacillus</taxon>
    </lineage>
</organism>
<dbReference type="GO" id="GO:0003700">
    <property type="term" value="F:DNA-binding transcription factor activity"/>
    <property type="evidence" value="ECO:0007669"/>
    <property type="project" value="InterPro"/>
</dbReference>
<dbReference type="OrthoDB" id="2562023at2"/>
<dbReference type="GO" id="GO:0043565">
    <property type="term" value="F:sequence-specific DNA binding"/>
    <property type="evidence" value="ECO:0007669"/>
    <property type="project" value="InterPro"/>
</dbReference>
<reference evidence="2 3" key="1">
    <citation type="submission" date="2016-05" db="EMBL/GenBank/DDBJ databases">
        <title>Paenibacillus sp. 1ZS3-15 nov., isolated from the rhizosphere soil.</title>
        <authorList>
            <person name="Zhang X.X."/>
            <person name="Zhang J."/>
        </authorList>
    </citation>
    <scope>NUCLEOTIDE SEQUENCE [LARGE SCALE GENOMIC DNA]</scope>
    <source>
        <strain evidence="2 3">1ZS3-15</strain>
    </source>
</reference>
<dbReference type="AlphaFoldDB" id="A0A198AED0"/>
<dbReference type="EMBL" id="LYPB01000058">
    <property type="protein sequence ID" value="OAS19298.1"/>
    <property type="molecule type" value="Genomic_DNA"/>
</dbReference>
<dbReference type="Gene3D" id="1.10.10.60">
    <property type="entry name" value="Homeodomain-like"/>
    <property type="match status" value="1"/>
</dbReference>
<dbReference type="InterPro" id="IPR018060">
    <property type="entry name" value="HTH_AraC"/>
</dbReference>
<evidence type="ECO:0000259" key="1">
    <source>
        <dbReference type="PROSITE" id="PS01124"/>
    </source>
</evidence>
<gene>
    <name evidence="2" type="ORF">A8708_26685</name>
</gene>
<feature type="domain" description="HTH araC/xylS-type" evidence="1">
    <location>
        <begin position="88"/>
        <end position="135"/>
    </location>
</feature>
<protein>
    <recommendedName>
        <fullName evidence="1">HTH araC/xylS-type domain-containing protein</fullName>
    </recommendedName>
</protein>
<dbReference type="PROSITE" id="PS01124">
    <property type="entry name" value="HTH_ARAC_FAMILY_2"/>
    <property type="match status" value="1"/>
</dbReference>
<dbReference type="Proteomes" id="UP000078454">
    <property type="component" value="Unassembled WGS sequence"/>
</dbReference>
<dbReference type="RefSeq" id="WP_068663696.1">
    <property type="nucleotide sequence ID" value="NZ_LYPB01000058.1"/>
</dbReference>
<accession>A0A198AED0</accession>
<evidence type="ECO:0000313" key="3">
    <source>
        <dbReference type="Proteomes" id="UP000078454"/>
    </source>
</evidence>